<proteinExistence type="predicted"/>
<name>A0ACB0Z0Y0_MELEN</name>
<accession>A0ACB0Z0Y0</accession>
<evidence type="ECO:0000313" key="1">
    <source>
        <dbReference type="EMBL" id="CAK5072392.1"/>
    </source>
</evidence>
<gene>
    <name evidence="1" type="ORF">MENTE1834_LOCUS19189</name>
</gene>
<evidence type="ECO:0000313" key="2">
    <source>
        <dbReference type="Proteomes" id="UP001497535"/>
    </source>
</evidence>
<reference evidence="1" key="1">
    <citation type="submission" date="2023-11" db="EMBL/GenBank/DDBJ databases">
        <authorList>
            <person name="Poullet M."/>
        </authorList>
    </citation>
    <scope>NUCLEOTIDE SEQUENCE</scope>
    <source>
        <strain evidence="1">E1834</strain>
    </source>
</reference>
<keyword evidence="2" id="KW-1185">Reference proteome</keyword>
<dbReference type="Proteomes" id="UP001497535">
    <property type="component" value="Unassembled WGS sequence"/>
</dbReference>
<sequence>MGNNFISESSKDQVLFNIFLLSILDLHFISKKIMTLVLSCPRGSTSKIPTSKIKKECLRIYE</sequence>
<organism evidence="1 2">
    <name type="scientific">Meloidogyne enterolobii</name>
    <name type="common">Root-knot nematode worm</name>
    <name type="synonym">Meloidogyne mayaguensis</name>
    <dbReference type="NCBI Taxonomy" id="390850"/>
    <lineage>
        <taxon>Eukaryota</taxon>
        <taxon>Metazoa</taxon>
        <taxon>Ecdysozoa</taxon>
        <taxon>Nematoda</taxon>
        <taxon>Chromadorea</taxon>
        <taxon>Rhabditida</taxon>
        <taxon>Tylenchina</taxon>
        <taxon>Tylenchomorpha</taxon>
        <taxon>Tylenchoidea</taxon>
        <taxon>Meloidogynidae</taxon>
        <taxon>Meloidogyninae</taxon>
        <taxon>Meloidogyne</taxon>
    </lineage>
</organism>
<comment type="caution">
    <text evidence="1">The sequence shown here is derived from an EMBL/GenBank/DDBJ whole genome shotgun (WGS) entry which is preliminary data.</text>
</comment>
<protein>
    <submittedName>
        <fullName evidence="1">Uncharacterized protein</fullName>
    </submittedName>
</protein>
<dbReference type="EMBL" id="CAVMJV010000022">
    <property type="protein sequence ID" value="CAK5072392.1"/>
    <property type="molecule type" value="Genomic_DNA"/>
</dbReference>